<feature type="domain" description="Transposase InsH N-terminal" evidence="2">
    <location>
        <begin position="49"/>
        <end position="122"/>
    </location>
</feature>
<dbReference type="InterPro" id="IPR002559">
    <property type="entry name" value="Transposase_11"/>
</dbReference>
<comment type="caution">
    <text evidence="3">The sequence shown here is derived from an EMBL/GenBank/DDBJ whole genome shotgun (WGS) entry which is preliminary data.</text>
</comment>
<protein>
    <submittedName>
        <fullName evidence="3">Transposase</fullName>
    </submittedName>
</protein>
<keyword evidence="4" id="KW-1185">Reference proteome</keyword>
<organism evidence="3 4">
    <name type="scientific">Belliella calami</name>
    <dbReference type="NCBI Taxonomy" id="2923436"/>
    <lineage>
        <taxon>Bacteria</taxon>
        <taxon>Pseudomonadati</taxon>
        <taxon>Bacteroidota</taxon>
        <taxon>Cytophagia</taxon>
        <taxon>Cytophagales</taxon>
        <taxon>Cyclobacteriaceae</taxon>
        <taxon>Belliella</taxon>
    </lineage>
</organism>
<evidence type="ECO:0000313" key="3">
    <source>
        <dbReference type="EMBL" id="MCH7400204.1"/>
    </source>
</evidence>
<evidence type="ECO:0000259" key="2">
    <source>
        <dbReference type="Pfam" id="PF05598"/>
    </source>
</evidence>
<name>A0ABS9UUK7_9BACT</name>
<dbReference type="PANTHER" id="PTHR35604">
    <property type="entry name" value="TRANSPOSASE INSH FOR INSERTION SEQUENCE ELEMENT IS5A-RELATED"/>
    <property type="match status" value="1"/>
</dbReference>
<dbReference type="InterPro" id="IPR008490">
    <property type="entry name" value="Transposase_InsH_N"/>
</dbReference>
<dbReference type="Pfam" id="PF01609">
    <property type="entry name" value="DDE_Tnp_1"/>
    <property type="match status" value="1"/>
</dbReference>
<reference evidence="3" key="1">
    <citation type="submission" date="2022-03" db="EMBL/GenBank/DDBJ databases">
        <title>De novo assembled genomes of Belliella spp. (Cyclobacteriaceae) strains.</title>
        <authorList>
            <person name="Szabo A."/>
            <person name="Korponai K."/>
            <person name="Felfoldi T."/>
        </authorList>
    </citation>
    <scope>NUCLEOTIDE SEQUENCE</scope>
    <source>
        <strain evidence="3">DSM 107340</strain>
    </source>
</reference>
<evidence type="ECO:0000259" key="1">
    <source>
        <dbReference type="Pfam" id="PF01609"/>
    </source>
</evidence>
<dbReference type="Pfam" id="PF05598">
    <property type="entry name" value="DUF772"/>
    <property type="match status" value="1"/>
</dbReference>
<dbReference type="EMBL" id="JAKZGS010000038">
    <property type="protein sequence ID" value="MCH7400204.1"/>
    <property type="molecule type" value="Genomic_DNA"/>
</dbReference>
<dbReference type="RefSeq" id="WP_241276694.1">
    <property type="nucleotide sequence ID" value="NZ_JAKZGS010000038.1"/>
</dbReference>
<feature type="domain" description="Transposase IS4-like" evidence="1">
    <location>
        <begin position="261"/>
        <end position="495"/>
    </location>
</feature>
<accession>A0ABS9UUK7</accession>
<evidence type="ECO:0000313" key="4">
    <source>
        <dbReference type="Proteomes" id="UP001165488"/>
    </source>
</evidence>
<gene>
    <name evidence="3" type="ORF">MM236_19585</name>
</gene>
<proteinExistence type="predicted"/>
<sequence>MFKKTSEKAQLSVFSNPNSFLTDRSERFYEENGAWHNLFKNQVTLRVEESLFEVLYSKETGSPNASVRIMVAMMILKEANRWSDSQLFEQCRFNLLVRRALGLVNMDDPIPSESTYYLFRKRIVDHERDGNPNLLEQTFASVTKGQAKDFHVSGRSIRMDSKLLGSNIAWLSRYELIHETVQLFCSKADFTRLETALSQSEMELVKSLLAEKGNKVVYRCSGEEVKIKLIDLGVLIFRLLDVYRELSNDYYTILSRLFEEQFDVDEHKIVIPKPKESISSDSIQSPHDTDCHYRNKDGNQVKGYSVNVTESCDKGGLNLISGVEVKKADAADNTFLEKAIIQAKELFCDQVENVHADGAYHSPSNQDFVSSKNAELILNAIQGPKGRYDLELDENGILTVKDLKTGIQQEALKMKDTQKWRIKTTEHYRYFTDKEIKACTLRKKIESIPQEVLNIRNNVEATIFQLGYHYTNDKTRYRGLIRHKMWANIRCLWVNFARIAKHVKNNADSDLLKVIFAQICFEETTTTKIKSKIFEIKTKIRTITQIYLNIKLSAFS</sequence>
<dbReference type="Proteomes" id="UP001165488">
    <property type="component" value="Unassembled WGS sequence"/>
</dbReference>
<dbReference type="PANTHER" id="PTHR35604:SF2">
    <property type="entry name" value="TRANSPOSASE INSH FOR INSERTION SEQUENCE ELEMENT IS5A-RELATED"/>
    <property type="match status" value="1"/>
</dbReference>